<keyword evidence="2" id="KW-1185">Reference proteome</keyword>
<proteinExistence type="predicted"/>
<organism evidence="1 2">
    <name type="scientific">Meloidogyne enterolobii</name>
    <name type="common">Root-knot nematode worm</name>
    <name type="synonym">Meloidogyne mayaguensis</name>
    <dbReference type="NCBI Taxonomy" id="390850"/>
    <lineage>
        <taxon>Eukaryota</taxon>
        <taxon>Metazoa</taxon>
        <taxon>Ecdysozoa</taxon>
        <taxon>Nematoda</taxon>
        <taxon>Chromadorea</taxon>
        <taxon>Rhabditida</taxon>
        <taxon>Tylenchina</taxon>
        <taxon>Tylenchomorpha</taxon>
        <taxon>Tylenchoidea</taxon>
        <taxon>Meloidogynidae</taxon>
        <taxon>Meloidogyninae</taxon>
        <taxon>Meloidogyne</taxon>
    </lineage>
</organism>
<sequence>MPEGMHGDGDRMGSLNGMRWRGLRTGIAMLAYGMLEKAEPWIEILESFHSESIMRQTAVCMGWAVLVGDMSRDELGHGLISRIRSDIRV</sequence>
<comment type="caution">
    <text evidence="1">The sequence shown here is derived from an EMBL/GenBank/DDBJ whole genome shotgun (WGS) entry which is preliminary data.</text>
</comment>
<evidence type="ECO:0000313" key="1">
    <source>
        <dbReference type="EMBL" id="CAK5084130.1"/>
    </source>
</evidence>
<dbReference type="Proteomes" id="UP001497535">
    <property type="component" value="Unassembled WGS sequence"/>
</dbReference>
<gene>
    <name evidence="1" type="ORF">MENTE1834_LOCUS31513</name>
</gene>
<evidence type="ECO:0000313" key="2">
    <source>
        <dbReference type="Proteomes" id="UP001497535"/>
    </source>
</evidence>
<reference evidence="1" key="1">
    <citation type="submission" date="2023-11" db="EMBL/GenBank/DDBJ databases">
        <authorList>
            <person name="Poullet M."/>
        </authorList>
    </citation>
    <scope>NUCLEOTIDE SEQUENCE</scope>
    <source>
        <strain evidence="1">E1834</strain>
    </source>
</reference>
<name>A0ACB1A1P1_MELEN</name>
<dbReference type="EMBL" id="CAVMJV010000053">
    <property type="protein sequence ID" value="CAK5084130.1"/>
    <property type="molecule type" value="Genomic_DNA"/>
</dbReference>
<protein>
    <submittedName>
        <fullName evidence="1">Uncharacterized protein</fullName>
    </submittedName>
</protein>
<accession>A0ACB1A1P1</accession>